<dbReference type="Gene3D" id="3.20.20.80">
    <property type="entry name" value="Glycosidases"/>
    <property type="match status" value="1"/>
</dbReference>
<dbReference type="InterPro" id="IPR017853">
    <property type="entry name" value="GH"/>
</dbReference>
<dbReference type="GO" id="GO:0008810">
    <property type="term" value="F:cellulase activity"/>
    <property type="evidence" value="ECO:0007669"/>
    <property type="project" value="UniProtKB-EC"/>
</dbReference>
<comment type="catalytic activity">
    <reaction evidence="1">
        <text>Endohydrolysis of (1-&gt;4)-beta-D-glucosidic linkages in cellulose, lichenin and cereal beta-D-glucans.</text>
        <dbReference type="EC" id="3.2.1.4"/>
    </reaction>
</comment>
<dbReference type="InterPro" id="IPR018087">
    <property type="entry name" value="Glyco_hydro_5_CS"/>
</dbReference>
<dbReference type="AlphaFoldDB" id="A0A4R6JME7"/>
<evidence type="ECO:0000313" key="9">
    <source>
        <dbReference type="EMBL" id="TDO36902.1"/>
    </source>
</evidence>
<evidence type="ECO:0000256" key="3">
    <source>
        <dbReference type="ARBA" id="ARBA00022801"/>
    </source>
</evidence>
<evidence type="ECO:0000256" key="4">
    <source>
        <dbReference type="ARBA" id="ARBA00023295"/>
    </source>
</evidence>
<dbReference type="PANTHER" id="PTHR34142">
    <property type="entry name" value="ENDO-BETA-1,4-GLUCANASE A"/>
    <property type="match status" value="1"/>
</dbReference>
<protein>
    <recommendedName>
        <fullName evidence="2">cellulase</fullName>
        <ecNumber evidence="2">3.2.1.4</ecNumber>
    </recommendedName>
</protein>
<evidence type="ECO:0000256" key="5">
    <source>
        <dbReference type="RuleBase" id="RU361153"/>
    </source>
</evidence>
<sequence>MRRSRFNQNPTKVRRWQVAAVAGVTVLGVGVGLGVASAGESVPTVNCPKLTIGVAVPAQQQADVQRNLELLNQQIDEADKRIVSTQGQGGPNFVQNAILGPLRDKRFATIERIETAIARNAARPDLDAEGLAPCTLNQKGGASGQQPTAVPTVAAPATTAPTAAPTTAAPQESVPAEAEETTAPPAGDDADDQEAPAGTPVARNGRLQVCGVQLCNEAGTAIQLRGMSSHGLQFFPNCVNENSLDALRNDWNADFIRLSMYAQEGGLETDPAGFTAKVNGLVDDATELGLYVIVDFHVLTPGDPNANTDLAKKFFADVTAAHRDKDNVIYEIANEPNGVSWDGIKNYADQVIPVIRRNAPDSVVLVGTRGFSSLGLTDGADETEILDDPIGFENIMYTFHFYAASHGADRRTVVARAAQKLPLFVSEFGTQTFTGDGGNDFASTDAWLDLLKDNKIGYAMWSLSDGRETNSAFVQGTCAGTNFAGAGVLTESGRYIRSRILTGVGSAN</sequence>
<keyword evidence="4 5" id="KW-0326">Glycosidase</keyword>
<evidence type="ECO:0000313" key="10">
    <source>
        <dbReference type="Proteomes" id="UP000294901"/>
    </source>
</evidence>
<comment type="similarity">
    <text evidence="5">Belongs to the glycosyl hydrolase 5 (cellulase A) family.</text>
</comment>
<dbReference type="PANTHER" id="PTHR34142:SF1">
    <property type="entry name" value="GLYCOSIDE HYDROLASE FAMILY 5 DOMAIN-CONTAINING PROTEIN"/>
    <property type="match status" value="1"/>
</dbReference>
<name>A0A4R6JME7_9ACTN</name>
<dbReference type="SUPFAM" id="SSF51445">
    <property type="entry name" value="(Trans)glycosidases"/>
    <property type="match status" value="1"/>
</dbReference>
<dbReference type="PROSITE" id="PS00659">
    <property type="entry name" value="GLYCOSYL_HYDROL_F5"/>
    <property type="match status" value="1"/>
</dbReference>
<proteinExistence type="inferred from homology"/>
<dbReference type="InterPro" id="IPR001547">
    <property type="entry name" value="Glyco_hydro_5"/>
</dbReference>
<feature type="compositionally biased region" description="Low complexity" evidence="7">
    <location>
        <begin position="158"/>
        <end position="170"/>
    </location>
</feature>
<keyword evidence="10" id="KW-1185">Reference proteome</keyword>
<dbReference type="RefSeq" id="WP_166661042.1">
    <property type="nucleotide sequence ID" value="NZ_BOMD01000071.1"/>
</dbReference>
<evidence type="ECO:0000256" key="6">
    <source>
        <dbReference type="SAM" id="Coils"/>
    </source>
</evidence>
<evidence type="ECO:0000256" key="1">
    <source>
        <dbReference type="ARBA" id="ARBA00000966"/>
    </source>
</evidence>
<gene>
    <name evidence="9" type="ORF">C8E87_0489</name>
</gene>
<dbReference type="Proteomes" id="UP000294901">
    <property type="component" value="Unassembled WGS sequence"/>
</dbReference>
<organism evidence="9 10">
    <name type="scientific">Paractinoplanes brasiliensis</name>
    <dbReference type="NCBI Taxonomy" id="52695"/>
    <lineage>
        <taxon>Bacteria</taxon>
        <taxon>Bacillati</taxon>
        <taxon>Actinomycetota</taxon>
        <taxon>Actinomycetes</taxon>
        <taxon>Micromonosporales</taxon>
        <taxon>Micromonosporaceae</taxon>
        <taxon>Paractinoplanes</taxon>
    </lineage>
</organism>
<feature type="region of interest" description="Disordered" evidence="7">
    <location>
        <begin position="158"/>
        <end position="200"/>
    </location>
</feature>
<dbReference type="Pfam" id="PF00150">
    <property type="entry name" value="Cellulase"/>
    <property type="match status" value="1"/>
</dbReference>
<reference evidence="9 10" key="1">
    <citation type="submission" date="2019-03" db="EMBL/GenBank/DDBJ databases">
        <title>Sequencing the genomes of 1000 actinobacteria strains.</title>
        <authorList>
            <person name="Klenk H.-P."/>
        </authorList>
    </citation>
    <scope>NUCLEOTIDE SEQUENCE [LARGE SCALE GENOMIC DNA]</scope>
    <source>
        <strain evidence="9 10">DSM 43805</strain>
    </source>
</reference>
<keyword evidence="3 5" id="KW-0378">Hydrolase</keyword>
<comment type="caution">
    <text evidence="9">The sequence shown here is derived from an EMBL/GenBank/DDBJ whole genome shotgun (WGS) entry which is preliminary data.</text>
</comment>
<evidence type="ECO:0000259" key="8">
    <source>
        <dbReference type="Pfam" id="PF00150"/>
    </source>
</evidence>
<dbReference type="EMBL" id="SNWR01000001">
    <property type="protein sequence ID" value="TDO36902.1"/>
    <property type="molecule type" value="Genomic_DNA"/>
</dbReference>
<feature type="domain" description="Glycoside hydrolase family 5" evidence="8">
    <location>
        <begin position="215"/>
        <end position="465"/>
    </location>
</feature>
<evidence type="ECO:0000256" key="7">
    <source>
        <dbReference type="SAM" id="MobiDB-lite"/>
    </source>
</evidence>
<dbReference type="EC" id="3.2.1.4" evidence="2"/>
<keyword evidence="6" id="KW-0175">Coiled coil</keyword>
<feature type="coiled-coil region" evidence="6">
    <location>
        <begin position="61"/>
        <end position="88"/>
    </location>
</feature>
<evidence type="ECO:0000256" key="2">
    <source>
        <dbReference type="ARBA" id="ARBA00012601"/>
    </source>
</evidence>
<accession>A0A4R6JME7</accession>
<dbReference type="GO" id="GO:0000272">
    <property type="term" value="P:polysaccharide catabolic process"/>
    <property type="evidence" value="ECO:0007669"/>
    <property type="project" value="InterPro"/>
</dbReference>